<organism evidence="8 9">
    <name type="scientific">Fictibacillus solisalsi</name>
    <dbReference type="NCBI Taxonomy" id="459525"/>
    <lineage>
        <taxon>Bacteria</taxon>
        <taxon>Bacillati</taxon>
        <taxon>Bacillota</taxon>
        <taxon>Bacilli</taxon>
        <taxon>Bacillales</taxon>
        <taxon>Fictibacillaceae</taxon>
        <taxon>Fictibacillus</taxon>
    </lineage>
</organism>
<dbReference type="PANTHER" id="PTHR46630">
    <property type="entry name" value="TETRATRICOPEPTIDE REPEAT PROTEIN 29"/>
    <property type="match status" value="1"/>
</dbReference>
<dbReference type="InterPro" id="IPR011990">
    <property type="entry name" value="TPR-like_helical_dom_sf"/>
</dbReference>
<dbReference type="Pfam" id="PF01381">
    <property type="entry name" value="HTH_3"/>
    <property type="match status" value="1"/>
</dbReference>
<evidence type="ECO:0000313" key="9">
    <source>
        <dbReference type="Proteomes" id="UP000199544"/>
    </source>
</evidence>
<reference evidence="9" key="1">
    <citation type="submission" date="2016-10" db="EMBL/GenBank/DDBJ databases">
        <authorList>
            <person name="Varghese N."/>
            <person name="Submissions S."/>
        </authorList>
    </citation>
    <scope>NUCLEOTIDE SEQUENCE [LARGE SCALE GENOMIC DNA]</scope>
    <source>
        <strain evidence="9">CGMCC 1.6854</strain>
    </source>
</reference>
<dbReference type="Pfam" id="PF13424">
    <property type="entry name" value="TPR_12"/>
    <property type="match status" value="1"/>
</dbReference>
<comment type="subcellular location">
    <subcellularLocation>
        <location evidence="1">Cytoplasm</location>
    </subcellularLocation>
</comment>
<evidence type="ECO:0000256" key="6">
    <source>
        <dbReference type="PROSITE-ProRule" id="PRU00339"/>
    </source>
</evidence>
<feature type="repeat" description="TPR" evidence="6">
    <location>
        <begin position="377"/>
        <end position="410"/>
    </location>
</feature>
<dbReference type="PROSITE" id="PS50005">
    <property type="entry name" value="TPR"/>
    <property type="match status" value="2"/>
</dbReference>
<dbReference type="AlphaFoldDB" id="A0A1H0A1W6"/>
<protein>
    <submittedName>
        <fullName evidence="8">Tetratricopeptide repeat-containing protein</fullName>
    </submittedName>
</protein>
<sequence length="411" mass="49025">MRGEKIKYFREIKQLTQRELTDGICSITYLSKVENNIIDPSEQILQLLCARLGIEYSMFVQSSSDLTFKQELKMWYEAIKLRDHSLSERYYQNIKDEVTGIDDIDILASFHLVSSRHFLLSHLYNDAKYHLSRVKHYISCLSNELSAYYYYFNGLYEYLNGNIQQALNDFFRAKQTVKEPEFYYQLGLIYGKLGRMTLSIVNTEKALESFNQHMLIYKMVDCYILLGINYNRIKEHETAKSYFEKALNGVNSLQNSRHLLSKIYHNLGCVYQRQKNSEEAILYFLKSLQECTELTERRHTLYLLARELYTCSRIDESRKWLKKGLGLSPCENDDTYYLLKTLEFQLEEKHNEPGYLEFLEKKAVPFFQYKNDVFNIGRCYELLAQSYYRNKRYKKASDYYSKAYELKIEYN</sequence>
<dbReference type="EMBL" id="FNHW01000002">
    <property type="protein sequence ID" value="SDN27709.1"/>
    <property type="molecule type" value="Genomic_DNA"/>
</dbReference>
<evidence type="ECO:0000256" key="5">
    <source>
        <dbReference type="ARBA" id="ARBA00038253"/>
    </source>
</evidence>
<dbReference type="PROSITE" id="PS50943">
    <property type="entry name" value="HTH_CROC1"/>
    <property type="match status" value="1"/>
</dbReference>
<dbReference type="Gene3D" id="1.10.260.40">
    <property type="entry name" value="lambda repressor-like DNA-binding domains"/>
    <property type="match status" value="1"/>
</dbReference>
<feature type="repeat" description="TPR" evidence="6">
    <location>
        <begin position="261"/>
        <end position="294"/>
    </location>
</feature>
<dbReference type="STRING" id="459525.SAMN04488137_3886"/>
<dbReference type="CDD" id="cd00093">
    <property type="entry name" value="HTH_XRE"/>
    <property type="match status" value="1"/>
</dbReference>
<proteinExistence type="inferred from homology"/>
<dbReference type="InterPro" id="IPR010982">
    <property type="entry name" value="Lambda_DNA-bd_dom_sf"/>
</dbReference>
<feature type="domain" description="HTH cro/C1-type" evidence="7">
    <location>
        <begin position="6"/>
        <end position="59"/>
    </location>
</feature>
<keyword evidence="4 6" id="KW-0802">TPR repeat</keyword>
<accession>A0A1H0A1W6</accession>
<evidence type="ECO:0000256" key="2">
    <source>
        <dbReference type="ARBA" id="ARBA00022490"/>
    </source>
</evidence>
<evidence type="ECO:0000259" key="7">
    <source>
        <dbReference type="PROSITE" id="PS50943"/>
    </source>
</evidence>
<evidence type="ECO:0000256" key="1">
    <source>
        <dbReference type="ARBA" id="ARBA00004496"/>
    </source>
</evidence>
<dbReference type="PANTHER" id="PTHR46630:SF1">
    <property type="entry name" value="TETRATRICOPEPTIDE REPEAT PROTEIN 29"/>
    <property type="match status" value="1"/>
</dbReference>
<dbReference type="InterPro" id="IPR001387">
    <property type="entry name" value="Cro/C1-type_HTH"/>
</dbReference>
<dbReference type="SMART" id="SM00530">
    <property type="entry name" value="HTH_XRE"/>
    <property type="match status" value="1"/>
</dbReference>
<dbReference type="SUPFAM" id="SSF47413">
    <property type="entry name" value="lambda repressor-like DNA-binding domains"/>
    <property type="match status" value="1"/>
</dbReference>
<keyword evidence="3" id="KW-0677">Repeat</keyword>
<evidence type="ECO:0000256" key="4">
    <source>
        <dbReference type="ARBA" id="ARBA00022803"/>
    </source>
</evidence>
<dbReference type="InterPro" id="IPR019734">
    <property type="entry name" value="TPR_rpt"/>
</dbReference>
<dbReference type="Gene3D" id="1.25.40.10">
    <property type="entry name" value="Tetratricopeptide repeat domain"/>
    <property type="match status" value="1"/>
</dbReference>
<gene>
    <name evidence="8" type="ORF">SAMN04488137_3886</name>
</gene>
<dbReference type="Proteomes" id="UP000199544">
    <property type="component" value="Unassembled WGS sequence"/>
</dbReference>
<keyword evidence="9" id="KW-1185">Reference proteome</keyword>
<dbReference type="Pfam" id="PF13181">
    <property type="entry name" value="TPR_8"/>
    <property type="match status" value="2"/>
</dbReference>
<dbReference type="SMART" id="SM00028">
    <property type="entry name" value="TPR"/>
    <property type="match status" value="5"/>
</dbReference>
<dbReference type="InterPro" id="IPR051476">
    <property type="entry name" value="Bac_ResReg_Asp_Phosphatase"/>
</dbReference>
<keyword evidence="2" id="KW-0963">Cytoplasm</keyword>
<comment type="similarity">
    <text evidence="5">Belongs to the Rap family.</text>
</comment>
<dbReference type="SUPFAM" id="SSF48452">
    <property type="entry name" value="TPR-like"/>
    <property type="match status" value="1"/>
</dbReference>
<evidence type="ECO:0000313" key="8">
    <source>
        <dbReference type="EMBL" id="SDN27709.1"/>
    </source>
</evidence>
<name>A0A1H0A1W6_9BACL</name>
<dbReference type="GO" id="GO:0003677">
    <property type="term" value="F:DNA binding"/>
    <property type="evidence" value="ECO:0007669"/>
    <property type="project" value="InterPro"/>
</dbReference>
<dbReference type="GO" id="GO:0005737">
    <property type="term" value="C:cytoplasm"/>
    <property type="evidence" value="ECO:0007669"/>
    <property type="project" value="UniProtKB-SubCell"/>
</dbReference>
<evidence type="ECO:0000256" key="3">
    <source>
        <dbReference type="ARBA" id="ARBA00022737"/>
    </source>
</evidence>